<evidence type="ECO:0000313" key="1">
    <source>
        <dbReference type="EMBL" id="OGF19539.1"/>
    </source>
</evidence>
<name>A0A1F5RYN2_9BACT</name>
<protein>
    <submittedName>
        <fullName evidence="1">Uncharacterized protein</fullName>
    </submittedName>
</protein>
<organism evidence="1 2">
    <name type="scientific">Candidatus Falkowbacteria bacterium RIFCSPLOWO2_12_FULL_45_10</name>
    <dbReference type="NCBI Taxonomy" id="1797990"/>
    <lineage>
        <taxon>Bacteria</taxon>
        <taxon>Candidatus Falkowiibacteriota</taxon>
    </lineage>
</organism>
<proteinExistence type="predicted"/>
<reference evidence="1 2" key="1">
    <citation type="journal article" date="2016" name="Nat. Commun.">
        <title>Thousands of microbial genomes shed light on interconnected biogeochemical processes in an aquifer system.</title>
        <authorList>
            <person name="Anantharaman K."/>
            <person name="Brown C.T."/>
            <person name="Hug L.A."/>
            <person name="Sharon I."/>
            <person name="Castelle C.J."/>
            <person name="Probst A.J."/>
            <person name="Thomas B.C."/>
            <person name="Singh A."/>
            <person name="Wilkins M.J."/>
            <person name="Karaoz U."/>
            <person name="Brodie E.L."/>
            <person name="Williams K.H."/>
            <person name="Hubbard S.S."/>
            <person name="Banfield J.F."/>
        </authorList>
    </citation>
    <scope>NUCLEOTIDE SEQUENCE [LARGE SCALE GENOMIC DNA]</scope>
</reference>
<sequence length="106" mass="11418">MLSWQPFCSSPIKERRDATELFEADTLKVPGLITVTKPLLKDHVSAVEVSSITILVVEPLKVTSLTVILAPAVKSVVAAITGESANKGERSNKIDISIAVIFFITL</sequence>
<accession>A0A1F5RYN2</accession>
<gene>
    <name evidence="1" type="ORF">A3G56_00990</name>
</gene>
<evidence type="ECO:0000313" key="2">
    <source>
        <dbReference type="Proteomes" id="UP000178682"/>
    </source>
</evidence>
<comment type="caution">
    <text evidence="1">The sequence shown here is derived from an EMBL/GenBank/DDBJ whole genome shotgun (WGS) entry which is preliminary data.</text>
</comment>
<dbReference type="AlphaFoldDB" id="A0A1F5RYN2"/>
<dbReference type="EMBL" id="MFFX01000015">
    <property type="protein sequence ID" value="OGF19539.1"/>
    <property type="molecule type" value="Genomic_DNA"/>
</dbReference>
<dbReference type="Proteomes" id="UP000178682">
    <property type="component" value="Unassembled WGS sequence"/>
</dbReference>